<dbReference type="Pfam" id="PF13650">
    <property type="entry name" value="Asp_protease_2"/>
    <property type="match status" value="1"/>
</dbReference>
<dbReference type="InterPro" id="IPR050951">
    <property type="entry name" value="Retrovirus_Pol_polyprotein"/>
</dbReference>
<evidence type="ECO:0000256" key="17">
    <source>
        <dbReference type="ARBA" id="ARBA00023125"/>
    </source>
</evidence>
<evidence type="ECO:0000256" key="11">
    <source>
        <dbReference type="ARBA" id="ARBA00022759"/>
    </source>
</evidence>
<evidence type="ECO:0000256" key="4">
    <source>
        <dbReference type="ARBA" id="ARBA00012493"/>
    </source>
</evidence>
<keyword evidence="11" id="KW-0255">Endonuclease</keyword>
<dbReference type="GO" id="GO:0003677">
    <property type="term" value="F:DNA binding"/>
    <property type="evidence" value="ECO:0007669"/>
    <property type="project" value="UniProtKB-KW"/>
</dbReference>
<evidence type="ECO:0000256" key="3">
    <source>
        <dbReference type="ARBA" id="ARBA00012180"/>
    </source>
</evidence>
<dbReference type="Pfam" id="PF24626">
    <property type="entry name" value="SH3_Tf2-1"/>
    <property type="match status" value="1"/>
</dbReference>
<dbReference type="CDD" id="cd00303">
    <property type="entry name" value="retropepsin_like"/>
    <property type="match status" value="1"/>
</dbReference>
<dbReference type="Ensembl" id="ENSXETT00000000253">
    <property type="protein sequence ID" value="ENSXETP00000000253"/>
    <property type="gene ID" value="ENSXETG00000000130"/>
</dbReference>
<dbReference type="Gene3D" id="2.40.70.10">
    <property type="entry name" value="Acid Proteases"/>
    <property type="match status" value="1"/>
</dbReference>
<dbReference type="GO" id="GO:0006310">
    <property type="term" value="P:DNA recombination"/>
    <property type="evidence" value="ECO:0007669"/>
    <property type="project" value="UniProtKB-KW"/>
</dbReference>
<keyword evidence="21" id="KW-0472">Membrane</keyword>
<feature type="transmembrane region" description="Helical" evidence="21">
    <location>
        <begin position="1503"/>
        <end position="1527"/>
    </location>
</feature>
<evidence type="ECO:0000256" key="14">
    <source>
        <dbReference type="ARBA" id="ARBA00022908"/>
    </source>
</evidence>
<dbReference type="Gene3D" id="1.10.340.70">
    <property type="match status" value="1"/>
</dbReference>
<dbReference type="InterPro" id="IPR012337">
    <property type="entry name" value="RNaseH-like_sf"/>
</dbReference>
<evidence type="ECO:0000259" key="23">
    <source>
        <dbReference type="PROSITE" id="PS50878"/>
    </source>
</evidence>
<keyword evidence="8" id="KW-0540">Nuclease</keyword>
<dbReference type="GO" id="GO:0004523">
    <property type="term" value="F:RNA-DNA hybrid ribonuclease activity"/>
    <property type="evidence" value="ECO:0007669"/>
    <property type="project" value="UniProtKB-EC"/>
</dbReference>
<dbReference type="InterPro" id="IPR000953">
    <property type="entry name" value="Chromo/chromo_shadow_dom"/>
</dbReference>
<keyword evidence="9" id="KW-0479">Metal-binding</keyword>
<dbReference type="EC" id="2.7.7.49" evidence="4"/>
<keyword evidence="21" id="KW-1133">Transmembrane helix</keyword>
<keyword evidence="17" id="KW-0238">DNA-binding</keyword>
<dbReference type="FunFam" id="3.30.70.270:FF:000020">
    <property type="entry name" value="Transposon Tf2-6 polyprotein-like Protein"/>
    <property type="match status" value="1"/>
</dbReference>
<dbReference type="SUPFAM" id="SSF56672">
    <property type="entry name" value="DNA/RNA polymerases"/>
    <property type="match status" value="1"/>
</dbReference>
<dbReference type="GO" id="GO:0006508">
    <property type="term" value="P:proteolysis"/>
    <property type="evidence" value="ECO:0007669"/>
    <property type="project" value="UniProtKB-KW"/>
</dbReference>
<dbReference type="SMART" id="SM00298">
    <property type="entry name" value="CHROMO"/>
    <property type="match status" value="1"/>
</dbReference>
<dbReference type="Gene3D" id="3.10.10.10">
    <property type="entry name" value="HIV Type 1 Reverse Transcriptase, subunit A, domain 1"/>
    <property type="match status" value="1"/>
</dbReference>
<evidence type="ECO:0000256" key="15">
    <source>
        <dbReference type="ARBA" id="ARBA00022918"/>
    </source>
</evidence>
<dbReference type="Gene3D" id="3.10.20.370">
    <property type="match status" value="1"/>
</dbReference>
<dbReference type="PROSITE" id="PS50994">
    <property type="entry name" value="INTEGRASE"/>
    <property type="match status" value="1"/>
</dbReference>
<feature type="domain" description="Reverse transcriptase" evidence="23">
    <location>
        <begin position="544"/>
        <end position="723"/>
    </location>
</feature>
<dbReference type="GO" id="GO:0005634">
    <property type="term" value="C:nucleus"/>
    <property type="evidence" value="ECO:0007669"/>
    <property type="project" value="UniProtKB-SubCell"/>
</dbReference>
<dbReference type="Gene3D" id="3.30.420.10">
    <property type="entry name" value="Ribonuclease H-like superfamily/Ribonuclease H"/>
    <property type="match status" value="1"/>
</dbReference>
<dbReference type="InterPro" id="IPR000477">
    <property type="entry name" value="RT_dom"/>
</dbReference>
<dbReference type="CDD" id="cd09274">
    <property type="entry name" value="RNase_HI_RT_Ty3"/>
    <property type="match status" value="1"/>
</dbReference>
<evidence type="ECO:0000256" key="2">
    <source>
        <dbReference type="ARBA" id="ARBA00010879"/>
    </source>
</evidence>
<keyword evidence="21" id="KW-0812">Transmembrane</keyword>
<dbReference type="GeneTree" id="ENSGT01050000244814"/>
<evidence type="ECO:0000256" key="21">
    <source>
        <dbReference type="SAM" id="Phobius"/>
    </source>
</evidence>
<reference evidence="25" key="2">
    <citation type="submission" date="2019-11" db="UniProtKB">
        <authorList>
            <consortium name="Ensembl"/>
        </authorList>
    </citation>
    <scope>IDENTIFICATION</scope>
</reference>
<dbReference type="Bgee" id="ENSXETG00000000130">
    <property type="expression patterns" value="Expressed in mesonephros and 4 other cell types or tissues"/>
</dbReference>
<dbReference type="InterPro" id="IPR043502">
    <property type="entry name" value="DNA/RNA_pol_sf"/>
</dbReference>
<dbReference type="EC" id="3.1.26.4" evidence="3"/>
<dbReference type="Pfam" id="PF17921">
    <property type="entry name" value="Integrase_H2C2"/>
    <property type="match status" value="1"/>
</dbReference>
<dbReference type="GO" id="GO:0046872">
    <property type="term" value="F:metal ion binding"/>
    <property type="evidence" value="ECO:0007669"/>
    <property type="project" value="UniProtKB-KW"/>
</dbReference>
<evidence type="ECO:0000256" key="5">
    <source>
        <dbReference type="ARBA" id="ARBA00022670"/>
    </source>
</evidence>
<dbReference type="Pfam" id="PF19259">
    <property type="entry name" value="Ty3_capsid"/>
    <property type="match status" value="1"/>
</dbReference>
<dbReference type="PANTHER" id="PTHR37984:SF5">
    <property type="entry name" value="PROTEIN NYNRIN-LIKE"/>
    <property type="match status" value="1"/>
</dbReference>
<keyword evidence="14" id="KW-0229">DNA integration</keyword>
<evidence type="ECO:0000259" key="24">
    <source>
        <dbReference type="PROSITE" id="PS50994"/>
    </source>
</evidence>
<dbReference type="InterPro" id="IPR041588">
    <property type="entry name" value="Integrase_H2C2"/>
</dbReference>
<evidence type="ECO:0000256" key="18">
    <source>
        <dbReference type="ARBA" id="ARBA00023172"/>
    </source>
</evidence>
<evidence type="ECO:0000313" key="25">
    <source>
        <dbReference type="Ensembl" id="ENSXETP00000000253"/>
    </source>
</evidence>
<dbReference type="FunFam" id="3.10.20.370:FF:000003">
    <property type="entry name" value="Transposon Tf2-6 polyprotein"/>
    <property type="match status" value="1"/>
</dbReference>
<sequence length="1528" mass="170732">MDPEEAVPDVGRALRGLASRMEAYESQQVRIGQVLDSILSRLPVTPAVAEIPPAVVVPLPAMPPAREPRIPPPPRYSGNPQACRGFVTQCQIQFEFQPSQFSCERAKVGYVMSRLEGKPLEWATSLWESQSPLTFDVKEFLLMFRTIFDAPGRVATASSRLLQIRQGSLGASEYAIDFRTLMAETSWNEEAYKAVFYQGLSSRLKDDLVSRDLPDSLEDLIALAIKVDTRLKEHQADKERSKKSHPVLAPRFQNPMMPPSSPQFTSSPSEEPMQLGKARLSAQEKLRRRLSGLCLYCGGQSHLAVSCPVKLGNTPASSKTIVSFAGSIVPKSAEQSHQFHVPVQIRLPSQAIPVSAFLDSGAAGNFMDLAFAKKVGISLFPVTPPIRVLAIDDRPLSTDTITLTTGELSVQIGALHLEKMSFLIIPCPSSPVVLGLPWLRLHNPSIDWSSGQISRWSQYCQRHCLILRPLQRVTVSSTSLSALPSVYRDFSDVFCKKSAEFLPPHRRYDCPIDLLPGIMPPRGRTYPLSPAETAAMKEYISENLQRGFIRPSTSPAGAGFFFVEKKDGGLRPCIDYRGLNKITVKNRYPLPLISELFDQLKGAKIFSKLDLRGAYNLIRIREGDEWKTAFNTRDGHYEYLVMPFGLCNAPAVFQEFVNDIFRDLLGKSVVVYLDDILIFSQDLETHRSQVKEALSRLRENSLFAKLDKCTFEVPKISFLGYIISSRGFEMDPAKVSAIQKWPLPQSTKAIQRFIGFANYYRQFIKGFSSRIAPILSLIRKGGRPNCWPPVALEAFQSLKDAFISASVLRHPEPHLPFFIEVDASDVGAGAILSQRHSADGKLHPCAYFSKKFSSAEQNYDIGNRELLAVKLALEEWRHLLEGASHPVTIYTDHKNLEFLQSLKRQNPRQARWSLFFSRFHFVLTYRPGTKNRKADALSRSFSPEDRLPIEREPIIPPSRIIASVLPQFAEQILLSQSAAPPDTPIGMAFVPPELRLPILQQTHSSKQAGHPGSEKTLELLQRLVWWPTIRKDVRDFVAACTVCATTKASHSRPCGLLHPLPVPSRPWTHLGMDFIVELPPSCGNTVIWVVIDRFSKMAHFVPLRKLPSAVELAQLFIQHIFRLHGFPVEIVSDRGSQFVSRFWRSLCKSLGVSLQFSSAYHPQTNGAAERVNQALEQFLRNHVSLCQDDWSDLLPWAEFAHNNASHSSTGRSPFLSVYGQHPLAFPQDFLLSKVPAADDLAAHMSVIWAATKSNLEKSSLVHKTFADRRRKPSPPYKVGEKVWLSSKNIRLKVPSPKLGPKFLGPFSISEVINPVAVRLQLPPEMRIPNVFHVSLLKPVVLNHFSSAKSPPSAVLVDGQQEYEVEKILDSRLSRGSLQYLVQWKGFGPEECSWEKDSDVHASRLVKAFHGQFPQKPRPSGPVAPRGGGGYCQESATLPTWRAAASFLPARRIQDGGAQGSTWAQGRRRDDVTRYGAKFKLKRTPETQVQCPSIAQFTYCVPGLLIFLSALLLLSICLFLTLNLAACLK</sequence>
<evidence type="ECO:0000256" key="9">
    <source>
        <dbReference type="ARBA" id="ARBA00022723"/>
    </source>
</evidence>
<dbReference type="InterPro" id="IPR041373">
    <property type="entry name" value="RT_RNaseH"/>
</dbReference>
<gene>
    <name evidence="25" type="primary">gsg1lr</name>
</gene>
<dbReference type="GO" id="GO:0003887">
    <property type="term" value="F:DNA-directed DNA polymerase activity"/>
    <property type="evidence" value="ECO:0007669"/>
    <property type="project" value="UniProtKB-KW"/>
</dbReference>
<evidence type="ECO:0000256" key="16">
    <source>
        <dbReference type="ARBA" id="ARBA00022932"/>
    </source>
</evidence>
<dbReference type="SUPFAM" id="SSF54160">
    <property type="entry name" value="Chromo domain-like"/>
    <property type="match status" value="1"/>
</dbReference>
<comment type="subcellular location">
    <subcellularLocation>
        <location evidence="1">Nucleus</location>
    </subcellularLocation>
</comment>
<keyword evidence="16" id="KW-0239">DNA-directed DNA polymerase</keyword>
<proteinExistence type="inferred from homology"/>
<dbReference type="InterPro" id="IPR021109">
    <property type="entry name" value="Peptidase_aspartic_dom_sf"/>
</dbReference>
<dbReference type="FunFam" id="1.10.340.70:FF:000001">
    <property type="entry name" value="Retrovirus-related Pol polyprotein from transposon gypsy-like Protein"/>
    <property type="match status" value="1"/>
</dbReference>
<dbReference type="Gene3D" id="3.30.70.270">
    <property type="match status" value="2"/>
</dbReference>
<dbReference type="Pfam" id="PF17917">
    <property type="entry name" value="RT_RNaseH"/>
    <property type="match status" value="1"/>
</dbReference>
<keyword evidence="12" id="KW-0378">Hydrolase</keyword>
<dbReference type="CDD" id="cd18975">
    <property type="entry name" value="CD_MarY1_POL_like"/>
    <property type="match status" value="1"/>
</dbReference>
<dbReference type="CDD" id="cd01647">
    <property type="entry name" value="RT_LTR"/>
    <property type="match status" value="1"/>
</dbReference>
<keyword evidence="5" id="KW-0645">Protease</keyword>
<dbReference type="InterPro" id="IPR036397">
    <property type="entry name" value="RNaseH_sf"/>
</dbReference>
<protein>
    <recommendedName>
        <fullName evidence="19">Gypsy retrotransposon integrase-like protein 1</fullName>
        <ecNumber evidence="4">2.7.7.49</ecNumber>
        <ecNumber evidence="3">3.1.26.4</ecNumber>
    </recommendedName>
</protein>
<feature type="compositionally biased region" description="Low complexity" evidence="20">
    <location>
        <begin position="262"/>
        <end position="271"/>
    </location>
</feature>
<dbReference type="InterPro" id="IPR001584">
    <property type="entry name" value="Integrase_cat-core"/>
</dbReference>
<dbReference type="GO" id="GO:0003964">
    <property type="term" value="F:RNA-directed DNA polymerase activity"/>
    <property type="evidence" value="ECO:0007669"/>
    <property type="project" value="UniProtKB-KW"/>
</dbReference>
<evidence type="ECO:0000256" key="8">
    <source>
        <dbReference type="ARBA" id="ARBA00022722"/>
    </source>
</evidence>
<dbReference type="GO" id="GO:0015074">
    <property type="term" value="P:DNA integration"/>
    <property type="evidence" value="ECO:0007669"/>
    <property type="project" value="UniProtKB-KW"/>
</dbReference>
<feature type="domain" description="Chromo" evidence="22">
    <location>
        <begin position="1362"/>
        <end position="1420"/>
    </location>
</feature>
<dbReference type="Pfam" id="PF00385">
    <property type="entry name" value="Chromo"/>
    <property type="match status" value="1"/>
</dbReference>
<comment type="similarity">
    <text evidence="2">Belongs to the beta type-B retroviral polymerase family. HERV class-II K(HML-2) pol subfamily.</text>
</comment>
<evidence type="ECO:0000256" key="19">
    <source>
        <dbReference type="ARBA" id="ARBA00039658"/>
    </source>
</evidence>
<keyword evidence="18" id="KW-0233">DNA recombination</keyword>
<dbReference type="InterPro" id="IPR056924">
    <property type="entry name" value="SH3_Tf2-1"/>
</dbReference>
<evidence type="ECO:0000259" key="22">
    <source>
        <dbReference type="PROSITE" id="PS50013"/>
    </source>
</evidence>
<dbReference type="InterPro" id="IPR043128">
    <property type="entry name" value="Rev_trsase/Diguanyl_cyclase"/>
</dbReference>
<keyword evidence="13" id="KW-0460">Magnesium</keyword>
<evidence type="ECO:0000256" key="7">
    <source>
        <dbReference type="ARBA" id="ARBA00022695"/>
    </source>
</evidence>
<evidence type="ECO:0000256" key="10">
    <source>
        <dbReference type="ARBA" id="ARBA00022750"/>
    </source>
</evidence>
<feature type="region of interest" description="Disordered" evidence="20">
    <location>
        <begin position="233"/>
        <end position="271"/>
    </location>
</feature>
<evidence type="ECO:0000256" key="6">
    <source>
        <dbReference type="ARBA" id="ARBA00022679"/>
    </source>
</evidence>
<reference evidence="25" key="1">
    <citation type="journal article" date="2010" name="Science">
        <title>The genome of the Western clawed frog Xenopus tropicalis.</title>
        <authorList>
            <person name="Hellsten U."/>
            <person name="Harland R.M."/>
            <person name="Gilchrist M.J."/>
            <person name="Hendrix D."/>
            <person name="Jurka J."/>
            <person name="Kapitonov V."/>
            <person name="Ovcharenko I."/>
            <person name="Putnam N.H."/>
            <person name="Shu S."/>
            <person name="Taher L."/>
            <person name="Blitz I.L."/>
            <person name="Blumberg B."/>
            <person name="Dichmann D.S."/>
            <person name="Dubchak I."/>
            <person name="Amaya E."/>
            <person name="Detter J.C."/>
            <person name="Fletcher R."/>
            <person name="Gerhard D.S."/>
            <person name="Goodstein D."/>
            <person name="Graves T."/>
            <person name="Grigoriev I.V."/>
            <person name="Grimwood J."/>
            <person name="Kawashima T."/>
            <person name="Lindquist E."/>
            <person name="Lucas S.M."/>
            <person name="Mead P.E."/>
            <person name="Mitros T."/>
            <person name="Ogino H."/>
            <person name="Ohta Y."/>
            <person name="Poliakov A.V."/>
            <person name="Pollet N."/>
            <person name="Robert J."/>
            <person name="Salamov A."/>
            <person name="Sater A.K."/>
            <person name="Schmutz J."/>
            <person name="Terry A."/>
            <person name="Vize P.D."/>
            <person name="Warren W.C."/>
            <person name="Wells D."/>
            <person name="Wills A."/>
            <person name="Wilson R.K."/>
            <person name="Zimmerman L.B."/>
            <person name="Zorn A.M."/>
            <person name="Grainger R."/>
            <person name="Grammer T."/>
            <person name="Khokha M.K."/>
            <person name="Richardson P.M."/>
            <person name="Rokhsar D.S."/>
        </authorList>
    </citation>
    <scope>NUCLEOTIDE SEQUENCE [LARGE SCALE GENOMIC DNA]</scope>
    <source>
        <strain evidence="25">Nigerian</strain>
    </source>
</reference>
<keyword evidence="15" id="KW-0695">RNA-directed DNA polymerase</keyword>
<name>A0A5S6JRJ2_XENTR</name>
<evidence type="ECO:0000256" key="20">
    <source>
        <dbReference type="SAM" id="MobiDB-lite"/>
    </source>
</evidence>
<dbReference type="PROSITE" id="PS50878">
    <property type="entry name" value="RT_POL"/>
    <property type="match status" value="1"/>
</dbReference>
<organism evidence="25">
    <name type="scientific">Xenopus tropicalis</name>
    <name type="common">Western clawed frog</name>
    <name type="synonym">Silurana tropicalis</name>
    <dbReference type="NCBI Taxonomy" id="8364"/>
    <lineage>
        <taxon>Eukaryota</taxon>
        <taxon>Metazoa</taxon>
        <taxon>Chordata</taxon>
        <taxon>Craniata</taxon>
        <taxon>Vertebrata</taxon>
        <taxon>Euteleostomi</taxon>
        <taxon>Amphibia</taxon>
        <taxon>Batrachia</taxon>
        <taxon>Anura</taxon>
        <taxon>Pipoidea</taxon>
        <taxon>Pipidae</taxon>
        <taxon>Xenopodinae</taxon>
        <taxon>Xenopus</taxon>
        <taxon>Silurana</taxon>
    </lineage>
</organism>
<dbReference type="Xenbase" id="XB-GENE-5832503">
    <property type="gene designation" value="gsg1lr"/>
</dbReference>
<keyword evidence="10" id="KW-0064">Aspartyl protease</keyword>
<dbReference type="PANTHER" id="PTHR37984">
    <property type="entry name" value="PROTEIN CBG26694"/>
    <property type="match status" value="1"/>
</dbReference>
<dbReference type="SUPFAM" id="SSF53098">
    <property type="entry name" value="Ribonuclease H-like"/>
    <property type="match status" value="1"/>
</dbReference>
<evidence type="ECO:0000256" key="13">
    <source>
        <dbReference type="ARBA" id="ARBA00022842"/>
    </source>
</evidence>
<dbReference type="InterPro" id="IPR045358">
    <property type="entry name" value="Ty3_capsid"/>
</dbReference>
<evidence type="ECO:0000256" key="12">
    <source>
        <dbReference type="ARBA" id="ARBA00022801"/>
    </source>
</evidence>
<dbReference type="PROSITE" id="PS50013">
    <property type="entry name" value="CHROMO_2"/>
    <property type="match status" value="1"/>
</dbReference>
<dbReference type="FunFam" id="3.30.420.10:FF:000032">
    <property type="entry name" value="Retrovirus-related Pol polyprotein from transposon 297-like Protein"/>
    <property type="match status" value="1"/>
</dbReference>
<evidence type="ECO:0000256" key="1">
    <source>
        <dbReference type="ARBA" id="ARBA00004123"/>
    </source>
</evidence>
<dbReference type="Gene3D" id="2.40.50.40">
    <property type="match status" value="1"/>
</dbReference>
<dbReference type="InterPro" id="IPR016197">
    <property type="entry name" value="Chromo-like_dom_sf"/>
</dbReference>
<dbReference type="GO" id="GO:0004190">
    <property type="term" value="F:aspartic-type endopeptidase activity"/>
    <property type="evidence" value="ECO:0007669"/>
    <property type="project" value="UniProtKB-KW"/>
</dbReference>
<accession>A0A5S6JRJ2</accession>
<feature type="domain" description="Integrase catalytic" evidence="24">
    <location>
        <begin position="1062"/>
        <end position="1221"/>
    </location>
</feature>
<dbReference type="InterPro" id="IPR023780">
    <property type="entry name" value="Chromo_domain"/>
</dbReference>
<keyword evidence="6" id="KW-0808">Transferase</keyword>
<dbReference type="Pfam" id="PF00078">
    <property type="entry name" value="RVT_1"/>
    <property type="match status" value="1"/>
</dbReference>
<keyword evidence="7" id="KW-0548">Nucleotidyltransferase</keyword>
<dbReference type="Pfam" id="PF00665">
    <property type="entry name" value="rve"/>
    <property type="match status" value="1"/>
</dbReference>